<dbReference type="EMBL" id="CM034398">
    <property type="protein sequence ID" value="KAJ0177069.1"/>
    <property type="molecule type" value="Genomic_DNA"/>
</dbReference>
<gene>
    <name evidence="1" type="ORF">K1T71_007078</name>
</gene>
<keyword evidence="2" id="KW-1185">Reference proteome</keyword>
<accession>A0ACC1D025</accession>
<dbReference type="Proteomes" id="UP000824533">
    <property type="component" value="Linkage Group LG12"/>
</dbReference>
<proteinExistence type="predicted"/>
<comment type="caution">
    <text evidence="1">The sequence shown here is derived from an EMBL/GenBank/DDBJ whole genome shotgun (WGS) entry which is preliminary data.</text>
</comment>
<name>A0ACC1D025_9NEOP</name>
<organism evidence="1 2">
    <name type="scientific">Dendrolimus kikuchii</name>
    <dbReference type="NCBI Taxonomy" id="765133"/>
    <lineage>
        <taxon>Eukaryota</taxon>
        <taxon>Metazoa</taxon>
        <taxon>Ecdysozoa</taxon>
        <taxon>Arthropoda</taxon>
        <taxon>Hexapoda</taxon>
        <taxon>Insecta</taxon>
        <taxon>Pterygota</taxon>
        <taxon>Neoptera</taxon>
        <taxon>Endopterygota</taxon>
        <taxon>Lepidoptera</taxon>
        <taxon>Glossata</taxon>
        <taxon>Ditrysia</taxon>
        <taxon>Bombycoidea</taxon>
        <taxon>Lasiocampidae</taxon>
        <taxon>Dendrolimus</taxon>
    </lineage>
</organism>
<evidence type="ECO:0000313" key="1">
    <source>
        <dbReference type="EMBL" id="KAJ0177069.1"/>
    </source>
</evidence>
<reference evidence="1 2" key="1">
    <citation type="journal article" date="2021" name="Front. Genet.">
        <title>Chromosome-Level Genome Assembly Reveals Significant Gene Expansion in the Toll and IMD Signaling Pathways of Dendrolimus kikuchii.</title>
        <authorList>
            <person name="Zhou J."/>
            <person name="Wu P."/>
            <person name="Xiong Z."/>
            <person name="Liu N."/>
            <person name="Zhao N."/>
            <person name="Ji M."/>
            <person name="Qiu Y."/>
            <person name="Yang B."/>
        </authorList>
    </citation>
    <scope>NUCLEOTIDE SEQUENCE [LARGE SCALE GENOMIC DNA]</scope>
    <source>
        <strain evidence="1">Ann1</strain>
    </source>
</reference>
<protein>
    <submittedName>
        <fullName evidence="1">Uncharacterized protein</fullName>
    </submittedName>
</protein>
<evidence type="ECO:0000313" key="2">
    <source>
        <dbReference type="Proteomes" id="UP000824533"/>
    </source>
</evidence>
<sequence length="117" mass="13459">MSDNDTSTGSNSTTTQNFPTFYTPIYVMTAIFGAIFIIGPFFVKKNNENCGIIRTCIMLTAFCMWIFWVTLYIAQMNPLSGPRVRNTSLLWIGYKWELNPRHLNAIETRMCLLLTML</sequence>